<feature type="domain" description="Peptidase M20 dimerisation" evidence="2">
    <location>
        <begin position="218"/>
        <end position="314"/>
    </location>
</feature>
<dbReference type="Pfam" id="PF01546">
    <property type="entry name" value="Peptidase_M20"/>
    <property type="match status" value="1"/>
</dbReference>
<dbReference type="InterPro" id="IPR017439">
    <property type="entry name" value="Amidohydrolase"/>
</dbReference>
<dbReference type="PANTHER" id="PTHR11014">
    <property type="entry name" value="PEPTIDASE M20 FAMILY MEMBER"/>
    <property type="match status" value="1"/>
</dbReference>
<proteinExistence type="predicted"/>
<organism evidence="3 4">
    <name type="scientific">Danxiaibacter flavus</name>
    <dbReference type="NCBI Taxonomy" id="3049108"/>
    <lineage>
        <taxon>Bacteria</taxon>
        <taxon>Pseudomonadati</taxon>
        <taxon>Bacteroidota</taxon>
        <taxon>Chitinophagia</taxon>
        <taxon>Chitinophagales</taxon>
        <taxon>Chitinophagaceae</taxon>
        <taxon>Danxiaibacter</taxon>
    </lineage>
</organism>
<dbReference type="Pfam" id="PF07687">
    <property type="entry name" value="M20_dimer"/>
    <property type="match status" value="1"/>
</dbReference>
<dbReference type="InterPro" id="IPR002933">
    <property type="entry name" value="Peptidase_M20"/>
</dbReference>
<protein>
    <submittedName>
        <fullName evidence="3">Amidohydrolase</fullName>
    </submittedName>
</protein>
<accession>A0ABV3ZLU5</accession>
<dbReference type="SUPFAM" id="SSF55031">
    <property type="entry name" value="Bacterial exopeptidase dimerisation domain"/>
    <property type="match status" value="1"/>
</dbReference>
<dbReference type="SUPFAM" id="SSF53187">
    <property type="entry name" value="Zn-dependent exopeptidases"/>
    <property type="match status" value="1"/>
</dbReference>
<dbReference type="Proteomes" id="UP001560573">
    <property type="component" value="Unassembled WGS sequence"/>
</dbReference>
<keyword evidence="1" id="KW-0378">Hydrolase</keyword>
<comment type="caution">
    <text evidence="3">The sequence shown here is derived from an EMBL/GenBank/DDBJ whole genome shotgun (WGS) entry which is preliminary data.</text>
</comment>
<reference evidence="3 4" key="1">
    <citation type="submission" date="2023-07" db="EMBL/GenBank/DDBJ databases">
        <authorList>
            <person name="Lian W.-H."/>
        </authorList>
    </citation>
    <scope>NUCLEOTIDE SEQUENCE [LARGE SCALE GENOMIC DNA]</scope>
    <source>
        <strain evidence="3 4">SYSU DXS3180</strain>
    </source>
</reference>
<dbReference type="InterPro" id="IPR011650">
    <property type="entry name" value="Peptidase_M20_dimer"/>
</dbReference>
<evidence type="ECO:0000259" key="2">
    <source>
        <dbReference type="Pfam" id="PF07687"/>
    </source>
</evidence>
<evidence type="ECO:0000313" key="4">
    <source>
        <dbReference type="Proteomes" id="UP001560573"/>
    </source>
</evidence>
<dbReference type="InterPro" id="IPR036264">
    <property type="entry name" value="Bact_exopeptidase_dim_dom"/>
</dbReference>
<dbReference type="PIRSF" id="PIRSF005962">
    <property type="entry name" value="Pept_M20D_amidohydro"/>
    <property type="match status" value="1"/>
</dbReference>
<dbReference type="RefSeq" id="WP_369332265.1">
    <property type="nucleotide sequence ID" value="NZ_JAULBC010000011.1"/>
</dbReference>
<evidence type="ECO:0000313" key="3">
    <source>
        <dbReference type="EMBL" id="MEX6690849.1"/>
    </source>
</evidence>
<name>A0ABV3ZLU5_9BACT</name>
<sequence length="425" mass="45862">MKFIFITIQLLIFVTAGAQKYDAELSAIVKGTIPGIIEIRHKIHQHPELSNCEFKTSGLVADYLQSLGIEITTGVARTGVVGIMKGTKPGKTIALRADMDALPVTEQTNYSFKSTDTAVYNGKNTGVMHACGHDIHTSVMLGVAKVLTSMKDKISGTVLFIFQPAEENLPAGEEAGAKLMLKEGLFDKFHPDAIFGIHSNPALQVGQIGYSLGAANASSSTFTFTIIGKSAHAASPELSVDPVVVSAQVVLALQTIRSRNFEPFEPSVITVAQIHGGIRDNIIPSEVVLSGTVRLLNPRLQDEVQKRFREILEGTTRAAGGSYRFDYRRGAPVNMNDSALQLKMLPTMERIAGKRNVQAIHPWMAADDYAYFAERCPSFFFSLGTTRPGTISGGLHTGTFMGDDDSIEVGIKTVSALVIDFLSGL</sequence>
<dbReference type="EMBL" id="JAULBC010000011">
    <property type="protein sequence ID" value="MEX6690849.1"/>
    <property type="molecule type" value="Genomic_DNA"/>
</dbReference>
<gene>
    <name evidence="3" type="ORF">QTN47_25295</name>
</gene>
<dbReference type="Gene3D" id="3.30.70.360">
    <property type="match status" value="1"/>
</dbReference>
<evidence type="ECO:0000256" key="1">
    <source>
        <dbReference type="ARBA" id="ARBA00022801"/>
    </source>
</evidence>
<dbReference type="Gene3D" id="3.40.630.10">
    <property type="entry name" value="Zn peptidases"/>
    <property type="match status" value="1"/>
</dbReference>
<keyword evidence="4" id="KW-1185">Reference proteome</keyword>
<dbReference type="NCBIfam" id="TIGR01891">
    <property type="entry name" value="amidohydrolases"/>
    <property type="match status" value="1"/>
</dbReference>
<dbReference type="PANTHER" id="PTHR11014:SF63">
    <property type="entry name" value="METALLOPEPTIDASE, PUTATIVE (AFU_ORTHOLOGUE AFUA_6G09600)-RELATED"/>
    <property type="match status" value="1"/>
</dbReference>